<comment type="subunit">
    <text evidence="7">Component of the Mediator complex.</text>
</comment>
<evidence type="ECO:0000256" key="1">
    <source>
        <dbReference type="ARBA" id="ARBA00004123"/>
    </source>
</evidence>
<dbReference type="EMBL" id="MVBO01000040">
    <property type="protein sequence ID" value="OZJ04439.1"/>
    <property type="molecule type" value="Genomic_DNA"/>
</dbReference>
<reference evidence="9 10" key="1">
    <citation type="journal article" date="2017" name="Mycologia">
        <title>Bifiguratus adelaidae, gen. et sp. nov., a new member of Mucoromycotina in endophytic and soil-dwelling habitats.</title>
        <authorList>
            <person name="Torres-Cruz T.J."/>
            <person name="Billingsley Tobias T.L."/>
            <person name="Almatruk M."/>
            <person name="Hesse C."/>
            <person name="Kuske C.R."/>
            <person name="Desiro A."/>
            <person name="Benucci G.M."/>
            <person name="Bonito G."/>
            <person name="Stajich J.E."/>
            <person name="Dunlap C."/>
            <person name="Arnold A.E."/>
            <person name="Porras-Alfaro A."/>
        </authorList>
    </citation>
    <scope>NUCLEOTIDE SEQUENCE [LARGE SCALE GENOMIC DNA]</scope>
    <source>
        <strain evidence="9 10">AZ0501</strain>
    </source>
</reference>
<comment type="caution">
    <text evidence="9">The sequence shown here is derived from an EMBL/GenBank/DDBJ whole genome shotgun (WGS) entry which is preliminary data.</text>
</comment>
<comment type="similarity">
    <text evidence="2 7">Belongs to the Mediator complex subunit 7 family.</text>
</comment>
<dbReference type="GO" id="GO:0006357">
    <property type="term" value="P:regulation of transcription by RNA polymerase II"/>
    <property type="evidence" value="ECO:0007669"/>
    <property type="project" value="InterPro"/>
</dbReference>
<dbReference type="Pfam" id="PF05983">
    <property type="entry name" value="Med7"/>
    <property type="match status" value="1"/>
</dbReference>
<evidence type="ECO:0000256" key="7">
    <source>
        <dbReference type="RuleBase" id="RU364060"/>
    </source>
</evidence>
<proteinExistence type="inferred from homology"/>
<keyword evidence="8" id="KW-0175">Coiled coil</keyword>
<protein>
    <recommendedName>
        <fullName evidence="3 7">Mediator of RNA polymerase II transcription subunit 7</fullName>
    </recommendedName>
</protein>
<keyword evidence="7" id="KW-0010">Activator</keyword>
<comment type="subcellular location">
    <subcellularLocation>
        <location evidence="1 7">Nucleus</location>
    </subcellularLocation>
</comment>
<feature type="coiled-coil region" evidence="8">
    <location>
        <begin position="171"/>
        <end position="205"/>
    </location>
</feature>
<dbReference type="PANTHER" id="PTHR21428:SF11">
    <property type="entry name" value="MEDIATOR OF RNA POLYMERASE II TRANSCRIPTION SUBUNIT 7"/>
    <property type="match status" value="1"/>
</dbReference>
<dbReference type="OrthoDB" id="10253553at2759"/>
<evidence type="ECO:0000313" key="10">
    <source>
        <dbReference type="Proteomes" id="UP000242875"/>
    </source>
</evidence>
<gene>
    <name evidence="9" type="ORF">BZG36_02793</name>
</gene>
<evidence type="ECO:0000256" key="3">
    <source>
        <dbReference type="ARBA" id="ARBA00020631"/>
    </source>
</evidence>
<dbReference type="InterPro" id="IPR009244">
    <property type="entry name" value="Mediatior_Med7"/>
</dbReference>
<evidence type="ECO:0000256" key="6">
    <source>
        <dbReference type="ARBA" id="ARBA00023242"/>
    </source>
</evidence>
<evidence type="ECO:0000256" key="8">
    <source>
        <dbReference type="SAM" id="Coils"/>
    </source>
</evidence>
<keyword evidence="10" id="KW-1185">Reference proteome</keyword>
<dbReference type="SUPFAM" id="SSF140718">
    <property type="entry name" value="Mediator hinge subcomplex-like"/>
    <property type="match status" value="1"/>
</dbReference>
<dbReference type="Gene3D" id="6.10.140.200">
    <property type="match status" value="1"/>
</dbReference>
<dbReference type="Proteomes" id="UP000242875">
    <property type="component" value="Unassembled WGS sequence"/>
</dbReference>
<dbReference type="Gene3D" id="6.10.140.1520">
    <property type="match status" value="1"/>
</dbReference>
<organism evidence="9 10">
    <name type="scientific">Bifiguratus adelaidae</name>
    <dbReference type="NCBI Taxonomy" id="1938954"/>
    <lineage>
        <taxon>Eukaryota</taxon>
        <taxon>Fungi</taxon>
        <taxon>Fungi incertae sedis</taxon>
        <taxon>Mucoromycota</taxon>
        <taxon>Mucoromycotina</taxon>
        <taxon>Endogonomycetes</taxon>
        <taxon>Endogonales</taxon>
        <taxon>Endogonales incertae sedis</taxon>
        <taxon>Bifiguratus</taxon>
    </lineage>
</organism>
<dbReference type="PANTHER" id="PTHR21428">
    <property type="entry name" value="MEDIATOR OF RNA POLYMERASE II TRANSCRIPTION SUBUNIT 7"/>
    <property type="match status" value="1"/>
</dbReference>
<dbReference type="GO" id="GO:0070847">
    <property type="term" value="C:core mediator complex"/>
    <property type="evidence" value="ECO:0007669"/>
    <property type="project" value="TreeGrafter"/>
</dbReference>
<name>A0A261Y1E2_9FUNG</name>
<evidence type="ECO:0000256" key="4">
    <source>
        <dbReference type="ARBA" id="ARBA00023015"/>
    </source>
</evidence>
<dbReference type="InterPro" id="IPR037212">
    <property type="entry name" value="Med7/Med21-like"/>
</dbReference>
<dbReference type="InterPro" id="IPR044888">
    <property type="entry name" value="Mediatior_Med7_sf"/>
</dbReference>
<dbReference type="AlphaFoldDB" id="A0A261Y1E2"/>
<dbReference type="GO" id="GO:0003712">
    <property type="term" value="F:transcription coregulator activity"/>
    <property type="evidence" value="ECO:0007669"/>
    <property type="project" value="InterPro"/>
</dbReference>
<dbReference type="GO" id="GO:0016592">
    <property type="term" value="C:mediator complex"/>
    <property type="evidence" value="ECO:0007669"/>
    <property type="project" value="InterPro"/>
</dbReference>
<accession>A0A261Y1E2</accession>
<comment type="function">
    <text evidence="7">Component of the Mediator complex, a coactivator involved in the regulated transcription of nearly all RNA polymerase II-dependent genes. Mediator functions as a bridge to convey information from gene-specific regulatory proteins to the basal RNA polymerase II transcription machinery.</text>
</comment>
<evidence type="ECO:0000256" key="5">
    <source>
        <dbReference type="ARBA" id="ARBA00023163"/>
    </source>
</evidence>
<keyword evidence="5 7" id="KW-0804">Transcription</keyword>
<evidence type="ECO:0000256" key="2">
    <source>
        <dbReference type="ARBA" id="ARBA00009994"/>
    </source>
</evidence>
<sequence>MAKHGSSWPEPPFYYKRYTAHNVSLLEQWKGGKSAPPKIKAAELEHVQEGDGEKVVVKEVDLPVHILEPPKPTFEDGSYSLFNQTWQIEDKLPSLSEMDVEQLYPDGPIDRIKELKKLNHSLVINYLQLLDLLVKNPQQFDTKVQHLRTIFINMHHLINEYRPHQAREILILLMQQQVERKRKATEQLEAKCRDMTDQLAALKTTLQTQLSDIPMFTEQTSATTPMILDGPDGKAEQKLVDLVDEID</sequence>
<keyword evidence="4 7" id="KW-0805">Transcription regulation</keyword>
<evidence type="ECO:0000313" key="9">
    <source>
        <dbReference type="EMBL" id="OZJ04439.1"/>
    </source>
</evidence>
<keyword evidence="6 7" id="KW-0539">Nucleus</keyword>